<reference evidence="1 2" key="1">
    <citation type="submission" date="2019-08" db="EMBL/GenBank/DDBJ databases">
        <title>Genome of Vicingus serpentipes NCIMB 15042.</title>
        <authorList>
            <person name="Bowman J.P."/>
        </authorList>
    </citation>
    <scope>NUCLEOTIDE SEQUENCE [LARGE SCALE GENOMIC DNA]</scope>
    <source>
        <strain evidence="1 2">NCIMB 15042</strain>
    </source>
</reference>
<dbReference type="RefSeq" id="WP_147102229.1">
    <property type="nucleotide sequence ID" value="NZ_VOOS01000016.1"/>
</dbReference>
<evidence type="ECO:0000313" key="1">
    <source>
        <dbReference type="EMBL" id="TXB63433.1"/>
    </source>
</evidence>
<dbReference type="Pfam" id="PF03382">
    <property type="entry name" value="DUF285"/>
    <property type="match status" value="2"/>
</dbReference>
<organism evidence="1 2">
    <name type="scientific">Vicingus serpentipes</name>
    <dbReference type="NCBI Taxonomy" id="1926625"/>
    <lineage>
        <taxon>Bacteria</taxon>
        <taxon>Pseudomonadati</taxon>
        <taxon>Bacteroidota</taxon>
        <taxon>Flavobacteriia</taxon>
        <taxon>Flavobacteriales</taxon>
        <taxon>Vicingaceae</taxon>
        <taxon>Vicingus</taxon>
    </lineage>
</organism>
<feature type="non-terminal residue" evidence="1">
    <location>
        <position position="429"/>
    </location>
</feature>
<accession>A0A5C6RMK0</accession>
<proteinExistence type="predicted"/>
<sequence length="429" mass="47177">GDNLKLLSVDQWGTNQWSSIERAFRGCSNLQILAADSPDLTLCTNAARSFQGCLSLNNDISGWDVSTITNFNSMFRSSGFNQPIGVWDMSNAISMKQMFDGAVSFDKDLSAWDVSSLTDATGMFAGVTLSTANYDALLIGWNSQTLQSGVTFDGGNSQYCQAIPDRSNIIATDGWTITDGGSPCLDFVTTWKTDNPGTSNSTSITIPTTGTGYLYDVDWNNDGTFDEFGITGSVTHDFGVAGIYTIRIQGSFPRIYFNNAGDRQKILSVDQWGTIAWDDFNSAFKGCSNLVVNAIDNPDLSNVTTLERAFQTTNVNGGFENWNTSSIINMQQMFTSSPNFNCDISSWDVSNIKNFGSMFQNTPFNQDIGVWNTSSAENMVLMFNNSPFNQDISGWDVSSVKWMSHMFNSNYVFNQDLSSWVTSSLVSVY</sequence>
<comment type="caution">
    <text evidence="1">The sequence shown here is derived from an EMBL/GenBank/DDBJ whole genome shotgun (WGS) entry which is preliminary data.</text>
</comment>
<feature type="non-terminal residue" evidence="1">
    <location>
        <position position="1"/>
    </location>
</feature>
<dbReference type="AlphaFoldDB" id="A0A5C6RMK0"/>
<dbReference type="OrthoDB" id="9813840at2"/>
<gene>
    <name evidence="1" type="ORF">FRY74_12755</name>
</gene>
<evidence type="ECO:0000313" key="2">
    <source>
        <dbReference type="Proteomes" id="UP000321721"/>
    </source>
</evidence>
<dbReference type="EMBL" id="VOOS01000016">
    <property type="protein sequence ID" value="TXB63433.1"/>
    <property type="molecule type" value="Genomic_DNA"/>
</dbReference>
<protein>
    <submittedName>
        <fullName evidence="1">BspA family leucine-rich repeat surface protein</fullName>
    </submittedName>
</protein>
<name>A0A5C6RMK0_9FLAO</name>
<dbReference type="Proteomes" id="UP000321721">
    <property type="component" value="Unassembled WGS sequence"/>
</dbReference>
<dbReference type="InterPro" id="IPR005046">
    <property type="entry name" value="DUF285"/>
</dbReference>
<keyword evidence="2" id="KW-1185">Reference proteome</keyword>